<dbReference type="Proteomes" id="UP000818029">
    <property type="component" value="Chromosome D07"/>
</dbReference>
<evidence type="ECO:0000313" key="14">
    <source>
        <dbReference type="Proteomes" id="UP000818029"/>
    </source>
</evidence>
<reference evidence="14" key="1">
    <citation type="journal article" date="2020" name="Nat. Genet.">
        <title>Genomic diversifications of five Gossypium allopolyploid species and their impact on cotton improvement.</title>
        <authorList>
            <person name="Chen Z.J."/>
            <person name="Sreedasyam A."/>
            <person name="Ando A."/>
            <person name="Song Q."/>
            <person name="De Santiago L.M."/>
            <person name="Hulse-Kemp A.M."/>
            <person name="Ding M."/>
            <person name="Ye W."/>
            <person name="Kirkbride R.C."/>
            <person name="Jenkins J."/>
            <person name="Plott C."/>
            <person name="Lovell J."/>
            <person name="Lin Y.M."/>
            <person name="Vaughn R."/>
            <person name="Liu B."/>
            <person name="Simpson S."/>
            <person name="Scheffler B.E."/>
            <person name="Wen L."/>
            <person name="Saski C.A."/>
            <person name="Grover C.E."/>
            <person name="Hu G."/>
            <person name="Conover J.L."/>
            <person name="Carlson J.W."/>
            <person name="Shu S."/>
            <person name="Boston L.B."/>
            <person name="Williams M."/>
            <person name="Peterson D.G."/>
            <person name="McGee K."/>
            <person name="Jones D.C."/>
            <person name="Wendel J.F."/>
            <person name="Stelly D.M."/>
            <person name="Grimwood J."/>
            <person name="Schmutz J."/>
        </authorList>
    </citation>
    <scope>NUCLEOTIDE SEQUENCE [LARGE SCALE GENOMIC DNA]</scope>
    <source>
        <strain evidence="14">cv. TM-1</strain>
    </source>
</reference>
<keyword evidence="5" id="KW-0150">Chloroplast</keyword>
<dbReference type="STRING" id="3635.A0A1U8P2K9"/>
<dbReference type="InterPro" id="IPR036314">
    <property type="entry name" value="SOD_C_sf"/>
</dbReference>
<accession>A0A1U8P2K9</accession>
<evidence type="ECO:0000313" key="16">
    <source>
        <dbReference type="RefSeq" id="XP_016744445.1"/>
    </source>
</evidence>
<evidence type="ECO:0000256" key="5">
    <source>
        <dbReference type="ARBA" id="ARBA00022528"/>
    </source>
</evidence>
<proteinExistence type="inferred from homology"/>
<dbReference type="FunFam" id="3.55.40.20:FF:000005">
    <property type="entry name" value="Superoxide dismutase"/>
    <property type="match status" value="1"/>
</dbReference>
<evidence type="ECO:0000256" key="1">
    <source>
        <dbReference type="ARBA" id="ARBA00001962"/>
    </source>
</evidence>
<dbReference type="OrthoDB" id="239262at2759"/>
<dbReference type="GO" id="GO:0046872">
    <property type="term" value="F:metal ion binding"/>
    <property type="evidence" value="ECO:0007669"/>
    <property type="project" value="UniProtKB-KW"/>
</dbReference>
<evidence type="ECO:0000256" key="2">
    <source>
        <dbReference type="ARBA" id="ARBA00004229"/>
    </source>
</evidence>
<comment type="cofactor">
    <cofactor evidence="1">
        <name>Fe cation</name>
        <dbReference type="ChEBI" id="CHEBI:24875"/>
    </cofactor>
</comment>
<evidence type="ECO:0000256" key="7">
    <source>
        <dbReference type="ARBA" id="ARBA00022723"/>
    </source>
</evidence>
<organism evidence="14 15">
    <name type="scientific">Gossypium hirsutum</name>
    <name type="common">Upland cotton</name>
    <name type="synonym">Gossypium mexicanum</name>
    <dbReference type="NCBI Taxonomy" id="3635"/>
    <lineage>
        <taxon>Eukaryota</taxon>
        <taxon>Viridiplantae</taxon>
        <taxon>Streptophyta</taxon>
        <taxon>Embryophyta</taxon>
        <taxon>Tracheophyta</taxon>
        <taxon>Spermatophyta</taxon>
        <taxon>Magnoliopsida</taxon>
        <taxon>eudicotyledons</taxon>
        <taxon>Gunneridae</taxon>
        <taxon>Pentapetalae</taxon>
        <taxon>rosids</taxon>
        <taxon>malvids</taxon>
        <taxon>Malvales</taxon>
        <taxon>Malvaceae</taxon>
        <taxon>Malvoideae</taxon>
        <taxon>Gossypium</taxon>
    </lineage>
</organism>
<keyword evidence="14" id="KW-1185">Reference proteome</keyword>
<evidence type="ECO:0000259" key="12">
    <source>
        <dbReference type="Pfam" id="PF00081"/>
    </source>
</evidence>
<dbReference type="Gene3D" id="3.55.40.20">
    <property type="entry name" value="Iron/manganese superoxide dismutase, C-terminal domain"/>
    <property type="match status" value="1"/>
</dbReference>
<dbReference type="PANTHER" id="PTHR42769:SF3">
    <property type="entry name" value="SUPEROXIDE DISMUTASE [FE] 2, CHLOROPLASTIC"/>
    <property type="match status" value="1"/>
</dbReference>
<feature type="compositionally biased region" description="Acidic residues" evidence="11">
    <location>
        <begin position="288"/>
        <end position="308"/>
    </location>
</feature>
<dbReference type="SMR" id="A0A1U8P2K9"/>
<dbReference type="GO" id="GO:0009416">
    <property type="term" value="P:response to light stimulus"/>
    <property type="evidence" value="ECO:0007669"/>
    <property type="project" value="UniProtKB-ARBA"/>
</dbReference>
<dbReference type="InterPro" id="IPR019833">
    <property type="entry name" value="Mn/Fe_SOD_BS"/>
</dbReference>
<evidence type="ECO:0000313" key="17">
    <source>
        <dbReference type="RefSeq" id="XP_016744446.1"/>
    </source>
</evidence>
<keyword evidence="6" id="KW-0934">Plastid</keyword>
<protein>
    <recommendedName>
        <fullName evidence="4">superoxide dismutase</fullName>
        <ecNumber evidence="4">1.15.1.1</ecNumber>
    </recommendedName>
</protein>
<dbReference type="Pfam" id="PF00081">
    <property type="entry name" value="Sod_Fe_N"/>
    <property type="match status" value="1"/>
</dbReference>
<comment type="similarity">
    <text evidence="3">Belongs to the iron/manganese superoxide dismutase family.</text>
</comment>
<dbReference type="PaxDb" id="3635-A0A1U8P2K9"/>
<evidence type="ECO:0000256" key="6">
    <source>
        <dbReference type="ARBA" id="ARBA00022640"/>
    </source>
</evidence>
<comment type="subcellular location">
    <subcellularLocation>
        <location evidence="2">Plastid</location>
        <location evidence="2">Chloroplast</location>
    </subcellularLocation>
</comment>
<gene>
    <name evidence="15 16 17 18" type="primary">LOC107953603</name>
</gene>
<dbReference type="InterPro" id="IPR019832">
    <property type="entry name" value="Mn/Fe_SOD_C"/>
</dbReference>
<feature type="domain" description="Manganese/iron superoxide dismutase C-terminal" evidence="13">
    <location>
        <begin position="140"/>
        <end position="258"/>
    </location>
</feature>
<evidence type="ECO:0000313" key="15">
    <source>
        <dbReference type="RefSeq" id="XP_016744444.1"/>
    </source>
</evidence>
<dbReference type="GO" id="GO:0004784">
    <property type="term" value="F:superoxide dismutase activity"/>
    <property type="evidence" value="ECO:0007669"/>
    <property type="project" value="UniProtKB-EC"/>
</dbReference>
<evidence type="ECO:0000256" key="10">
    <source>
        <dbReference type="ARBA" id="ARBA00049204"/>
    </source>
</evidence>
<evidence type="ECO:0000256" key="11">
    <source>
        <dbReference type="SAM" id="MobiDB-lite"/>
    </source>
</evidence>
<sequence>MAATTSMVTSLTFTIPSLGLRLPTRSYPCLKPQRRFVRKAASNVITATYELKAPPYPLNALEPHMSRETLEYHWGKHHRTYVENLNKQVVGTDLEGLSLEDIIIVTYNKGDILPAFNNAAQAWNHDFFWESMKPGGGGKPSGDLLDLIERDFGSFERFIEEFKAAAATQFGSGWAWLAYKANRLDVENAVNPWPSEKDKELVIVKSPNAVNPLVWDYFPLLTIDVWEHAYYLDFQNRRPDYISVFMEKLVSWETVNTRLEKAKARAAEREMEEERRRKEEEEGKPTNEEEDDDLEMYVDNDNDDSEAE</sequence>
<dbReference type="KEGG" id="ghi:107953603"/>
<dbReference type="InterPro" id="IPR019831">
    <property type="entry name" value="Mn/Fe_SOD_N"/>
</dbReference>
<dbReference type="GeneID" id="107953603"/>
<evidence type="ECO:0000259" key="13">
    <source>
        <dbReference type="Pfam" id="PF02777"/>
    </source>
</evidence>
<dbReference type="GO" id="GO:0042644">
    <property type="term" value="C:chloroplast nucleoid"/>
    <property type="evidence" value="ECO:0000318"/>
    <property type="project" value="GO_Central"/>
</dbReference>
<name>A0A1U8P2K9_GOSHI</name>
<dbReference type="RefSeq" id="XP_016744446.1">
    <property type="nucleotide sequence ID" value="XM_016888957.1"/>
</dbReference>
<feature type="domain" description="Manganese/iron superoxide dismutase N-terminal" evidence="12">
    <location>
        <begin position="48"/>
        <end position="132"/>
    </location>
</feature>
<comment type="catalytic activity">
    <reaction evidence="10">
        <text>2 superoxide + 2 H(+) = H2O2 + O2</text>
        <dbReference type="Rhea" id="RHEA:20696"/>
        <dbReference type="ChEBI" id="CHEBI:15378"/>
        <dbReference type="ChEBI" id="CHEBI:15379"/>
        <dbReference type="ChEBI" id="CHEBI:16240"/>
        <dbReference type="ChEBI" id="CHEBI:18421"/>
        <dbReference type="EC" id="1.15.1.1"/>
    </reaction>
</comment>
<keyword evidence="9" id="KW-0408">Iron</keyword>
<dbReference type="PROSITE" id="PS00088">
    <property type="entry name" value="SOD_MN"/>
    <property type="match status" value="1"/>
</dbReference>
<keyword evidence="8" id="KW-0560">Oxidoreductase</keyword>
<dbReference type="InterPro" id="IPR001189">
    <property type="entry name" value="Mn/Fe_SOD"/>
</dbReference>
<dbReference type="PANTHER" id="PTHR42769">
    <property type="entry name" value="SUPEROXIDE DISMUTASE"/>
    <property type="match status" value="1"/>
</dbReference>
<dbReference type="Pfam" id="PF02777">
    <property type="entry name" value="Sod_Fe_C"/>
    <property type="match status" value="1"/>
</dbReference>
<evidence type="ECO:0000256" key="8">
    <source>
        <dbReference type="ARBA" id="ARBA00023002"/>
    </source>
</evidence>
<dbReference type="SUPFAM" id="SSF54719">
    <property type="entry name" value="Fe,Mn superoxide dismutase (SOD), C-terminal domain"/>
    <property type="match status" value="1"/>
</dbReference>
<dbReference type="AlphaFoldDB" id="A0A1U8P2K9"/>
<evidence type="ECO:0000313" key="18">
    <source>
        <dbReference type="RefSeq" id="XP_040953128.1"/>
    </source>
</evidence>
<evidence type="ECO:0000256" key="9">
    <source>
        <dbReference type="ARBA" id="ARBA00023004"/>
    </source>
</evidence>
<dbReference type="FunFam" id="1.10.287.990:FF:000002">
    <property type="entry name" value="Superoxide dismutase"/>
    <property type="match status" value="1"/>
</dbReference>
<dbReference type="SUPFAM" id="SSF46609">
    <property type="entry name" value="Fe,Mn superoxide dismutase (SOD), N-terminal domain"/>
    <property type="match status" value="1"/>
</dbReference>
<evidence type="ECO:0000256" key="3">
    <source>
        <dbReference type="ARBA" id="ARBA00008714"/>
    </source>
</evidence>
<keyword evidence="7" id="KW-0479">Metal-binding</keyword>
<dbReference type="InterPro" id="IPR036324">
    <property type="entry name" value="Mn/Fe_SOD_N_sf"/>
</dbReference>
<dbReference type="RefSeq" id="XP_016744444.1">
    <property type="nucleotide sequence ID" value="XM_016888955.1"/>
</dbReference>
<dbReference type="PRINTS" id="PR01703">
    <property type="entry name" value="MNSODISMTASE"/>
</dbReference>
<dbReference type="RefSeq" id="XP_016744445.1">
    <property type="nucleotide sequence ID" value="XM_016888956.1"/>
</dbReference>
<dbReference type="EC" id="1.15.1.1" evidence="4"/>
<feature type="compositionally biased region" description="Basic and acidic residues" evidence="11">
    <location>
        <begin position="263"/>
        <end position="287"/>
    </location>
</feature>
<dbReference type="RefSeq" id="XP_040953128.1">
    <property type="nucleotide sequence ID" value="XM_041097194.1"/>
</dbReference>
<feature type="region of interest" description="Disordered" evidence="11">
    <location>
        <begin position="263"/>
        <end position="308"/>
    </location>
</feature>
<reference evidence="15 16" key="2">
    <citation type="submission" date="2025-04" db="UniProtKB">
        <authorList>
            <consortium name="RefSeq"/>
        </authorList>
    </citation>
    <scope>IDENTIFICATION</scope>
    <source>
        <tissue evidence="15 16">Leaf</tissue>
    </source>
</reference>
<evidence type="ECO:0000256" key="4">
    <source>
        <dbReference type="ARBA" id="ARBA00012682"/>
    </source>
</evidence>
<dbReference type="Gene3D" id="1.10.287.990">
    <property type="entry name" value="Fe,Mn superoxide dismutase (SOD) domain"/>
    <property type="match status" value="1"/>
</dbReference>